<name>A0A0G4J1U1_PLABS</name>
<accession>A0A0G4J1U1</accession>
<sequence length="444" mass="46344">MSMPTTYAVCVCLALVGAHAGNDPFPGAELEDGPPPPSYQTLTNDFPSSAYAEVPAGPTGKTWPARQDKRRCRLRCRLPTWQVRFPTVSGEVALSLGAFVFFVGVLIGTAYGYVQYTAHPLDHPGLKGHSVANGFYIFFMLLVSLTAGGIPSLALLYLVRDARRAVTHVLTWITILAIMTATIGGPYIATRVVQDYDWKMACGSKSLSLLTDDSGRWWIANAEIGHTTVQDAADGSGTTLTFQGTNVPASVAANPITSVNIALDRMGNGVVTGACSNGNLPCDLASGSITVRAKKQLTGANVKGSSASASSTAFASNDGDWGNNPFALDATGDSRAVYTVAQPAGPGVRVCSDSNQLAFLTAALVKSFQGRVAGCGSCYDHCLDCCTEDCYPVTTYSTVCSGSGTSRTCSQQATTTIQCHCVGCSMQTCIGTCSGRCVGVGPPT</sequence>
<dbReference type="EMBL" id="OVEO01000017">
    <property type="protein sequence ID" value="SPR01286.1"/>
    <property type="molecule type" value="Genomic_DNA"/>
</dbReference>
<feature type="transmembrane region" description="Helical" evidence="1">
    <location>
        <begin position="92"/>
        <end position="114"/>
    </location>
</feature>
<evidence type="ECO:0000256" key="1">
    <source>
        <dbReference type="SAM" id="Phobius"/>
    </source>
</evidence>
<geneLocation type="mitochondrion" evidence="4"/>
<dbReference type="EMBL" id="CDSF01000112">
    <property type="protein sequence ID" value="CEP01246.1"/>
    <property type="molecule type" value="Genomic_DNA"/>
</dbReference>
<keyword evidence="4" id="KW-0496">Mitochondrion</keyword>
<organism evidence="3 5">
    <name type="scientific">Plasmodiophora brassicae</name>
    <name type="common">Clubroot disease agent</name>
    <dbReference type="NCBI Taxonomy" id="37360"/>
    <lineage>
        <taxon>Eukaryota</taxon>
        <taxon>Sar</taxon>
        <taxon>Rhizaria</taxon>
        <taxon>Endomyxa</taxon>
        <taxon>Phytomyxea</taxon>
        <taxon>Plasmodiophorida</taxon>
        <taxon>Plasmodiophoridae</taxon>
        <taxon>Plasmodiophora</taxon>
    </lineage>
</organism>
<protein>
    <recommendedName>
        <fullName evidence="7">4Fe-4S ferredoxin-type domain-containing protein</fullName>
    </recommendedName>
</protein>
<reference evidence="3 5" key="1">
    <citation type="submission" date="2015-02" db="EMBL/GenBank/DDBJ databases">
        <authorList>
            <person name="Chooi Y.-H."/>
        </authorList>
    </citation>
    <scope>NUCLEOTIDE SEQUENCE [LARGE SCALE GENOMIC DNA]</scope>
    <source>
        <strain evidence="3">E3</strain>
    </source>
</reference>
<dbReference type="Proteomes" id="UP000039324">
    <property type="component" value="Unassembled WGS sequence"/>
</dbReference>
<reference evidence="4 6" key="2">
    <citation type="submission" date="2018-03" db="EMBL/GenBank/DDBJ databases">
        <authorList>
            <person name="Fogelqvist J."/>
        </authorList>
    </citation>
    <scope>NUCLEOTIDE SEQUENCE [LARGE SCALE GENOMIC DNA]</scope>
</reference>
<dbReference type="Proteomes" id="UP000290189">
    <property type="component" value="Unassembled WGS sequence"/>
</dbReference>
<keyword evidence="1" id="KW-0472">Membrane</keyword>
<evidence type="ECO:0000313" key="3">
    <source>
        <dbReference type="EMBL" id="CEP01246.1"/>
    </source>
</evidence>
<evidence type="ECO:0008006" key="7">
    <source>
        <dbReference type="Google" id="ProtNLM"/>
    </source>
</evidence>
<evidence type="ECO:0000313" key="5">
    <source>
        <dbReference type="Proteomes" id="UP000039324"/>
    </source>
</evidence>
<gene>
    <name evidence="3" type="ORF">PBRA_001852</name>
    <name evidence="4" type="ORF">PLBR_LOCUS8501</name>
</gene>
<evidence type="ECO:0000313" key="4">
    <source>
        <dbReference type="EMBL" id="SPR01286.1"/>
    </source>
</evidence>
<feature type="transmembrane region" description="Helical" evidence="1">
    <location>
        <begin position="169"/>
        <end position="190"/>
    </location>
</feature>
<feature type="signal peptide" evidence="2">
    <location>
        <begin position="1"/>
        <end position="20"/>
    </location>
</feature>
<keyword evidence="2" id="KW-0732">Signal</keyword>
<feature type="transmembrane region" description="Helical" evidence="1">
    <location>
        <begin position="135"/>
        <end position="157"/>
    </location>
</feature>
<feature type="chain" id="PRO_5035990815" description="4Fe-4S ferredoxin-type domain-containing protein" evidence="2">
    <location>
        <begin position="21"/>
        <end position="444"/>
    </location>
</feature>
<keyword evidence="5" id="KW-1185">Reference proteome</keyword>
<evidence type="ECO:0000256" key="2">
    <source>
        <dbReference type="SAM" id="SignalP"/>
    </source>
</evidence>
<evidence type="ECO:0000313" key="6">
    <source>
        <dbReference type="Proteomes" id="UP000290189"/>
    </source>
</evidence>
<keyword evidence="1" id="KW-0812">Transmembrane</keyword>
<dbReference type="AlphaFoldDB" id="A0A0G4J1U1"/>
<proteinExistence type="predicted"/>
<keyword evidence="1" id="KW-1133">Transmembrane helix</keyword>